<gene>
    <name evidence="3" type="ORF">K469DRAFT_634854</name>
</gene>
<proteinExistence type="predicted"/>
<dbReference type="InterPro" id="IPR006076">
    <property type="entry name" value="FAD-dep_OxRdtase"/>
</dbReference>
<evidence type="ECO:0000313" key="3">
    <source>
        <dbReference type="EMBL" id="KAF2183682.1"/>
    </source>
</evidence>
<dbReference type="GO" id="GO:0005737">
    <property type="term" value="C:cytoplasm"/>
    <property type="evidence" value="ECO:0007669"/>
    <property type="project" value="TreeGrafter"/>
</dbReference>
<dbReference type="Proteomes" id="UP000800200">
    <property type="component" value="Unassembled WGS sequence"/>
</dbReference>
<protein>
    <submittedName>
        <fullName evidence="3">FAD/NAD(P)-binding domain-containing protein</fullName>
    </submittedName>
</protein>
<feature type="signal peptide" evidence="1">
    <location>
        <begin position="1"/>
        <end position="17"/>
    </location>
</feature>
<dbReference type="InterPro" id="IPR036188">
    <property type="entry name" value="FAD/NAD-bd_sf"/>
</dbReference>
<keyword evidence="4" id="KW-1185">Reference proteome</keyword>
<evidence type="ECO:0000313" key="4">
    <source>
        <dbReference type="Proteomes" id="UP000800200"/>
    </source>
</evidence>
<dbReference type="EMBL" id="ML994641">
    <property type="protein sequence ID" value="KAF2183682.1"/>
    <property type="molecule type" value="Genomic_DNA"/>
</dbReference>
<keyword evidence="1" id="KW-0732">Signal</keyword>
<organism evidence="3 4">
    <name type="scientific">Zopfia rhizophila CBS 207.26</name>
    <dbReference type="NCBI Taxonomy" id="1314779"/>
    <lineage>
        <taxon>Eukaryota</taxon>
        <taxon>Fungi</taxon>
        <taxon>Dikarya</taxon>
        <taxon>Ascomycota</taxon>
        <taxon>Pezizomycotina</taxon>
        <taxon>Dothideomycetes</taxon>
        <taxon>Dothideomycetes incertae sedis</taxon>
        <taxon>Zopfiaceae</taxon>
        <taxon>Zopfia</taxon>
    </lineage>
</organism>
<dbReference type="SUPFAM" id="SSF51905">
    <property type="entry name" value="FAD/NAD(P)-binding domain"/>
    <property type="match status" value="1"/>
</dbReference>
<feature type="chain" id="PRO_5025668286" evidence="1">
    <location>
        <begin position="18"/>
        <end position="535"/>
    </location>
</feature>
<dbReference type="AlphaFoldDB" id="A0A6A6DZ64"/>
<dbReference type="OrthoDB" id="429143at2759"/>
<name>A0A6A6DZ64_9PEZI</name>
<dbReference type="PANTHER" id="PTHR13847:SF213">
    <property type="entry name" value="DEPENDENT OXIDOREDUCTASE, PUTATIVE-RELATED"/>
    <property type="match status" value="1"/>
</dbReference>
<reference evidence="3" key="1">
    <citation type="journal article" date="2020" name="Stud. Mycol.">
        <title>101 Dothideomycetes genomes: a test case for predicting lifestyles and emergence of pathogens.</title>
        <authorList>
            <person name="Haridas S."/>
            <person name="Albert R."/>
            <person name="Binder M."/>
            <person name="Bloem J."/>
            <person name="Labutti K."/>
            <person name="Salamov A."/>
            <person name="Andreopoulos B."/>
            <person name="Baker S."/>
            <person name="Barry K."/>
            <person name="Bills G."/>
            <person name="Bluhm B."/>
            <person name="Cannon C."/>
            <person name="Castanera R."/>
            <person name="Culley D."/>
            <person name="Daum C."/>
            <person name="Ezra D."/>
            <person name="Gonzalez J."/>
            <person name="Henrissat B."/>
            <person name="Kuo A."/>
            <person name="Liang C."/>
            <person name="Lipzen A."/>
            <person name="Lutzoni F."/>
            <person name="Magnuson J."/>
            <person name="Mondo S."/>
            <person name="Nolan M."/>
            <person name="Ohm R."/>
            <person name="Pangilinan J."/>
            <person name="Park H.-J."/>
            <person name="Ramirez L."/>
            <person name="Alfaro M."/>
            <person name="Sun H."/>
            <person name="Tritt A."/>
            <person name="Yoshinaga Y."/>
            <person name="Zwiers L.-H."/>
            <person name="Turgeon B."/>
            <person name="Goodwin S."/>
            <person name="Spatafora J."/>
            <person name="Crous P."/>
            <person name="Grigoriev I."/>
        </authorList>
    </citation>
    <scope>NUCLEOTIDE SEQUENCE</scope>
    <source>
        <strain evidence="3">CBS 207.26</strain>
    </source>
</reference>
<sequence>MIKSLVLIVLHTLTVHGADPGFPVANPSISYWQTPPNIDVADRQSHQLPVEVDVVIIGSGMTGTSIARHLLNEGRQDQPLRIAMLEARQACSGATGRNGGHIRPSSYSEYAEAKEVVSQAEAAAITRLRAAHVDALISAANELDDAGREAAEARPVDSIDAFFDEGSYIRAAAQLDVLKKEVPDIGSQWTSWGQEDARKISLLPQASGILTGTPKIAGALWPYRFVTHTLKALLDKYPTFSLDTHTPALNISSIDDRSGRTNFEVATPRGIIKTRHIVHAANAWIPHHVPGLDGKISGGRLHMSAQLGGAGLPKAGAWPSYTSNGSLLTGRAWSLFRGNLDYIVQMPKNGEYMFGGGEGLRSGGNGTVSELDDSAPPDHDTASYLNGALPNYFGYANWGTERTDFPQPTDPNVWRGRTKCIWTGIEGGSTDGRPFVGKIPTSATRRQVKNATAGAEWISAAYDGEGMCFAWLCGQALSAMMLDSEAGVKNHSVPDWFPKSLEITEARLRNSNTAKRALRMRRGRMSGFWDRILRE</sequence>
<dbReference type="Pfam" id="PF01266">
    <property type="entry name" value="DAO"/>
    <property type="match status" value="1"/>
</dbReference>
<accession>A0A6A6DZ64</accession>
<dbReference type="Gene3D" id="3.30.9.10">
    <property type="entry name" value="D-Amino Acid Oxidase, subunit A, domain 2"/>
    <property type="match status" value="1"/>
</dbReference>
<evidence type="ECO:0000259" key="2">
    <source>
        <dbReference type="Pfam" id="PF01266"/>
    </source>
</evidence>
<dbReference type="PANTHER" id="PTHR13847">
    <property type="entry name" value="SARCOSINE DEHYDROGENASE-RELATED"/>
    <property type="match status" value="1"/>
</dbReference>
<dbReference type="Gene3D" id="3.50.50.60">
    <property type="entry name" value="FAD/NAD(P)-binding domain"/>
    <property type="match status" value="1"/>
</dbReference>
<evidence type="ECO:0000256" key="1">
    <source>
        <dbReference type="SAM" id="SignalP"/>
    </source>
</evidence>
<feature type="domain" description="FAD dependent oxidoreductase" evidence="2">
    <location>
        <begin position="53"/>
        <end position="479"/>
    </location>
</feature>